<dbReference type="EMBL" id="CAJOBA010007894">
    <property type="protein sequence ID" value="CAF3815366.1"/>
    <property type="molecule type" value="Genomic_DNA"/>
</dbReference>
<proteinExistence type="predicted"/>
<dbReference type="Proteomes" id="UP000682733">
    <property type="component" value="Unassembled WGS sequence"/>
</dbReference>
<comment type="caution">
    <text evidence="2">The sequence shown here is derived from an EMBL/GenBank/DDBJ whole genome shotgun (WGS) entry which is preliminary data.</text>
</comment>
<evidence type="ECO:0000313" key="2">
    <source>
        <dbReference type="EMBL" id="CAF1339887.1"/>
    </source>
</evidence>
<evidence type="ECO:0000313" key="1">
    <source>
        <dbReference type="EMBL" id="CAF1047621.1"/>
    </source>
</evidence>
<dbReference type="OrthoDB" id="10010998at2759"/>
<protein>
    <submittedName>
        <fullName evidence="2">Uncharacterized protein</fullName>
    </submittedName>
</protein>
<dbReference type="EMBL" id="CAJNOQ010014342">
    <property type="protein sequence ID" value="CAF1339887.1"/>
    <property type="molecule type" value="Genomic_DNA"/>
</dbReference>
<dbReference type="Proteomes" id="UP000681722">
    <property type="component" value="Unassembled WGS sequence"/>
</dbReference>
<evidence type="ECO:0000313" key="5">
    <source>
        <dbReference type="Proteomes" id="UP000663829"/>
    </source>
</evidence>
<dbReference type="EMBL" id="CAJOBC010058048">
    <property type="protein sequence ID" value="CAF4199901.1"/>
    <property type="molecule type" value="Genomic_DNA"/>
</dbReference>
<organism evidence="2 5">
    <name type="scientific">Didymodactylos carnosus</name>
    <dbReference type="NCBI Taxonomy" id="1234261"/>
    <lineage>
        <taxon>Eukaryota</taxon>
        <taxon>Metazoa</taxon>
        <taxon>Spiralia</taxon>
        <taxon>Gnathifera</taxon>
        <taxon>Rotifera</taxon>
        <taxon>Eurotatoria</taxon>
        <taxon>Bdelloidea</taxon>
        <taxon>Philodinida</taxon>
        <taxon>Philodinidae</taxon>
        <taxon>Didymodactylos</taxon>
    </lineage>
</organism>
<sequence length="120" mass="13627">MRITRKTNRKELKDTYYGKFLSFEPETTFTLTLNADGIQKNKANSTTGLWPIVLVLNELPYPQKCYIENVLLAGIVRAKKSPNNNVIQASLNLVVDELLELEAGVSFYTKDTNNTKKLNM</sequence>
<dbReference type="EMBL" id="CAJNOK010007882">
    <property type="protein sequence ID" value="CAF1047621.1"/>
    <property type="molecule type" value="Genomic_DNA"/>
</dbReference>
<name>A0A815GJW7_9BILA</name>
<dbReference type="AlphaFoldDB" id="A0A815GJW7"/>
<dbReference type="Proteomes" id="UP000663829">
    <property type="component" value="Unassembled WGS sequence"/>
</dbReference>
<evidence type="ECO:0000313" key="4">
    <source>
        <dbReference type="EMBL" id="CAF4199901.1"/>
    </source>
</evidence>
<accession>A0A815GJW7</accession>
<dbReference type="Pfam" id="PF02992">
    <property type="entry name" value="Transposase_21"/>
    <property type="match status" value="1"/>
</dbReference>
<dbReference type="InterPro" id="IPR004242">
    <property type="entry name" value="Transposase_21"/>
</dbReference>
<evidence type="ECO:0000313" key="3">
    <source>
        <dbReference type="EMBL" id="CAF3815366.1"/>
    </source>
</evidence>
<gene>
    <name evidence="2" type="ORF">GPM918_LOCUS30378</name>
    <name evidence="1" type="ORF">OVA965_LOCUS16807</name>
    <name evidence="4" type="ORF">SRO942_LOCUS30988</name>
    <name evidence="3" type="ORF">TMI583_LOCUS16817</name>
</gene>
<keyword evidence="5" id="KW-1185">Reference proteome</keyword>
<reference evidence="2" key="1">
    <citation type="submission" date="2021-02" db="EMBL/GenBank/DDBJ databases">
        <authorList>
            <person name="Nowell W R."/>
        </authorList>
    </citation>
    <scope>NUCLEOTIDE SEQUENCE</scope>
</reference>
<dbReference type="Proteomes" id="UP000677228">
    <property type="component" value="Unassembled WGS sequence"/>
</dbReference>